<dbReference type="PATRIC" id="fig|1120926.3.peg.898"/>
<dbReference type="AlphaFoldDB" id="N8ZU08"/>
<dbReference type="GeneID" id="84208349"/>
<dbReference type="OrthoDB" id="6693650at2"/>
<keyword evidence="2" id="KW-1185">Reference proteome</keyword>
<dbReference type="Proteomes" id="UP000013117">
    <property type="component" value="Unassembled WGS sequence"/>
</dbReference>
<proteinExistence type="predicted"/>
<gene>
    <name evidence="1" type="ORF">F960_00936</name>
</gene>
<comment type="caution">
    <text evidence="1">The sequence shown here is derived from an EMBL/GenBank/DDBJ whole genome shotgun (WGS) entry which is preliminary data.</text>
</comment>
<dbReference type="HOGENOM" id="CLU_1227760_0_0_6"/>
<evidence type="ECO:0000313" key="1">
    <source>
        <dbReference type="EMBL" id="ENV34965.1"/>
    </source>
</evidence>
<name>N8ZU08_9GAMM</name>
<dbReference type="RefSeq" id="WP_004857463.1">
    <property type="nucleotide sequence ID" value="NZ_ASYY01000085.1"/>
</dbReference>
<dbReference type="STRING" id="202952.GCA_000747725_03635"/>
<sequence length="225" mass="26660">MKKIIISLSILIILIFLSYKIMTDFQETNKVNLSFYISPNSHLNDLRVNVFIMKSDAPSEWYSYYKTITVIDKGMILSDFGSRYVLAYQIEGMSKLKQLYYNSQLLDNTFARKEDFKINYIFGSDFIRATENPTIDFSQNTETEKYSKLEKNIDLKYYNPKTTKYQITEITEESLLFLKTKSFDELKVVSKIKSKDIFKLNQLTYNEKIELVKIHNTKYFNKPME</sequence>
<organism evidence="1 2">
    <name type="scientific">Acinetobacter gerneri DSM 14967 = CIP 107464 = MTCC 9824</name>
    <dbReference type="NCBI Taxonomy" id="1120926"/>
    <lineage>
        <taxon>Bacteria</taxon>
        <taxon>Pseudomonadati</taxon>
        <taxon>Pseudomonadota</taxon>
        <taxon>Gammaproteobacteria</taxon>
        <taxon>Moraxellales</taxon>
        <taxon>Moraxellaceae</taxon>
        <taxon>Acinetobacter</taxon>
    </lineage>
</organism>
<protein>
    <submittedName>
        <fullName evidence="1">Uncharacterized protein</fullName>
    </submittedName>
</protein>
<dbReference type="EMBL" id="APPN01000051">
    <property type="protein sequence ID" value="ENV34965.1"/>
    <property type="molecule type" value="Genomic_DNA"/>
</dbReference>
<reference evidence="1 2" key="1">
    <citation type="submission" date="2013-02" db="EMBL/GenBank/DDBJ databases">
        <title>The Genome Sequence of Acinetobacter gerneri CIP 107464.</title>
        <authorList>
            <consortium name="The Broad Institute Genome Sequencing Platform"/>
            <consortium name="The Broad Institute Genome Sequencing Center for Infectious Disease"/>
            <person name="Cerqueira G."/>
            <person name="Feldgarden M."/>
            <person name="Courvalin P."/>
            <person name="Perichon B."/>
            <person name="Grillot-Courvalin C."/>
            <person name="Clermont D."/>
            <person name="Rocha E."/>
            <person name="Yoon E.-J."/>
            <person name="Nemec A."/>
            <person name="Walker B."/>
            <person name="Young S.K."/>
            <person name="Zeng Q."/>
            <person name="Gargeya S."/>
            <person name="Fitzgerald M."/>
            <person name="Haas B."/>
            <person name="Abouelleil A."/>
            <person name="Alvarado L."/>
            <person name="Arachchi H.M."/>
            <person name="Berlin A.M."/>
            <person name="Chapman S.B."/>
            <person name="Dewar J."/>
            <person name="Goldberg J."/>
            <person name="Griggs A."/>
            <person name="Gujja S."/>
            <person name="Hansen M."/>
            <person name="Howarth C."/>
            <person name="Imamovic A."/>
            <person name="Larimer J."/>
            <person name="McCowan C."/>
            <person name="Murphy C."/>
            <person name="Neiman D."/>
            <person name="Pearson M."/>
            <person name="Priest M."/>
            <person name="Roberts A."/>
            <person name="Saif S."/>
            <person name="Shea T."/>
            <person name="Sisk P."/>
            <person name="Sykes S."/>
            <person name="Wortman J."/>
            <person name="Nusbaum C."/>
            <person name="Birren B."/>
        </authorList>
    </citation>
    <scope>NUCLEOTIDE SEQUENCE [LARGE SCALE GENOMIC DNA]</scope>
    <source>
        <strain evidence="1 2">CIP 107464</strain>
    </source>
</reference>
<evidence type="ECO:0000313" key="2">
    <source>
        <dbReference type="Proteomes" id="UP000013117"/>
    </source>
</evidence>
<accession>N8ZU08</accession>